<dbReference type="EMBL" id="BK015066">
    <property type="protein sequence ID" value="DAD89642.1"/>
    <property type="molecule type" value="Genomic_DNA"/>
</dbReference>
<sequence>MNILMPIVKNSYEMSDTIKAALISAMIPALISIIGFIATNRSVKRDFKNESLKQRNEIALNKMATMPMRILELLGTIIETGGQNEELAKEFDGFMNEVYAYGSENAIALISKIQKDNMFFGDNVADRNSYELIAMYILLATQIKYDVTGIIVSPEKWYEMRINDYEINREKMRLANNNVVKMFELNKRFYIKKIR</sequence>
<evidence type="ECO:0000256" key="1">
    <source>
        <dbReference type="SAM" id="Phobius"/>
    </source>
</evidence>
<protein>
    <submittedName>
        <fullName evidence="2">Uncharacterized protein</fullName>
    </submittedName>
</protein>
<proteinExistence type="predicted"/>
<reference evidence="2" key="1">
    <citation type="journal article" date="2021" name="Proc. Natl. Acad. Sci. U.S.A.">
        <title>A Catalog of Tens of Thousands of Viruses from Human Metagenomes Reveals Hidden Associations with Chronic Diseases.</title>
        <authorList>
            <person name="Tisza M.J."/>
            <person name="Buck C.B."/>
        </authorList>
    </citation>
    <scope>NUCLEOTIDE SEQUENCE</scope>
    <source>
        <strain evidence="2">CtnFo11</strain>
    </source>
</reference>
<evidence type="ECO:0000313" key="2">
    <source>
        <dbReference type="EMBL" id="DAD89642.1"/>
    </source>
</evidence>
<feature type="transmembrane region" description="Helical" evidence="1">
    <location>
        <begin position="20"/>
        <end position="38"/>
    </location>
</feature>
<keyword evidence="1" id="KW-1133">Transmembrane helix</keyword>
<name>A0A8S5N5S7_9CAUD</name>
<organism evidence="2">
    <name type="scientific">Siphoviridae sp. ctnFo11</name>
    <dbReference type="NCBI Taxonomy" id="2826454"/>
    <lineage>
        <taxon>Viruses</taxon>
        <taxon>Duplodnaviria</taxon>
        <taxon>Heunggongvirae</taxon>
        <taxon>Uroviricota</taxon>
        <taxon>Caudoviricetes</taxon>
    </lineage>
</organism>
<keyword evidence="1" id="KW-0812">Transmembrane</keyword>
<accession>A0A8S5N5S7</accession>
<keyword evidence="1" id="KW-0472">Membrane</keyword>